<reference evidence="2" key="1">
    <citation type="submission" date="2021-01" db="EMBL/GenBank/DDBJ databases">
        <authorList>
            <person name="Corre E."/>
            <person name="Pelletier E."/>
            <person name="Niang G."/>
            <person name="Scheremetjew M."/>
            <person name="Finn R."/>
            <person name="Kale V."/>
            <person name="Holt S."/>
            <person name="Cochrane G."/>
            <person name="Meng A."/>
            <person name="Brown T."/>
            <person name="Cohen L."/>
        </authorList>
    </citation>
    <scope>NUCLEOTIDE SEQUENCE</scope>
    <source>
        <strain evidence="2">Pop2</strain>
    </source>
</reference>
<dbReference type="SUPFAM" id="SSF51735">
    <property type="entry name" value="NAD(P)-binding Rossmann-fold domains"/>
    <property type="match status" value="1"/>
</dbReference>
<dbReference type="PANTHER" id="PTHR42898">
    <property type="entry name" value="TROPINONE REDUCTASE"/>
    <property type="match status" value="1"/>
</dbReference>
<dbReference type="PRINTS" id="PR00081">
    <property type="entry name" value="GDHRDH"/>
</dbReference>
<organism evidence="2">
    <name type="scientific">Ditylum brightwellii</name>
    <dbReference type="NCBI Taxonomy" id="49249"/>
    <lineage>
        <taxon>Eukaryota</taxon>
        <taxon>Sar</taxon>
        <taxon>Stramenopiles</taxon>
        <taxon>Ochrophyta</taxon>
        <taxon>Bacillariophyta</taxon>
        <taxon>Mediophyceae</taxon>
        <taxon>Lithodesmiophycidae</taxon>
        <taxon>Lithodesmiales</taxon>
        <taxon>Lithodesmiaceae</taxon>
        <taxon>Ditylum</taxon>
    </lineage>
</organism>
<dbReference type="Gene3D" id="3.40.50.720">
    <property type="entry name" value="NAD(P)-binding Rossmann-like Domain"/>
    <property type="match status" value="1"/>
</dbReference>
<protein>
    <submittedName>
        <fullName evidence="2">Uncharacterized protein</fullName>
    </submittedName>
</protein>
<gene>
    <name evidence="2" type="ORF">DBRI1063_LOCUS16030</name>
</gene>
<dbReference type="InterPro" id="IPR036291">
    <property type="entry name" value="NAD(P)-bd_dom_sf"/>
</dbReference>
<dbReference type="InterPro" id="IPR045000">
    <property type="entry name" value="TR"/>
</dbReference>
<name>A0A7S1ZJ25_9STRA</name>
<dbReference type="InterPro" id="IPR002347">
    <property type="entry name" value="SDR_fam"/>
</dbReference>
<dbReference type="EMBL" id="HBGN01025042">
    <property type="protein sequence ID" value="CAD9339948.1"/>
    <property type="molecule type" value="Transcribed_RNA"/>
</dbReference>
<dbReference type="Pfam" id="PF13561">
    <property type="entry name" value="adh_short_C2"/>
    <property type="match status" value="1"/>
</dbReference>
<proteinExistence type="predicted"/>
<dbReference type="GO" id="GO:0016491">
    <property type="term" value="F:oxidoreductase activity"/>
    <property type="evidence" value="ECO:0007669"/>
    <property type="project" value="UniProtKB-KW"/>
</dbReference>
<dbReference type="PRINTS" id="PR00080">
    <property type="entry name" value="SDRFAMILY"/>
</dbReference>
<dbReference type="AlphaFoldDB" id="A0A7S1ZJ25"/>
<evidence type="ECO:0000313" key="2">
    <source>
        <dbReference type="EMBL" id="CAD9339948.1"/>
    </source>
</evidence>
<keyword evidence="1" id="KW-0560">Oxidoreductase</keyword>
<dbReference type="PANTHER" id="PTHR42898:SF6">
    <property type="entry name" value="NADP-DEPENDENT MANNITOL DEHYDROGENASE"/>
    <property type="match status" value="1"/>
</dbReference>
<dbReference type="FunFam" id="3.40.50.720:FF:000084">
    <property type="entry name" value="Short-chain dehydrogenase reductase"/>
    <property type="match status" value="1"/>
</dbReference>
<dbReference type="InterPro" id="IPR020904">
    <property type="entry name" value="Sc_DH/Rdtase_CS"/>
</dbReference>
<evidence type="ECO:0000256" key="1">
    <source>
        <dbReference type="ARBA" id="ARBA00023002"/>
    </source>
</evidence>
<dbReference type="PROSITE" id="PS00061">
    <property type="entry name" value="ADH_SHORT"/>
    <property type="match status" value="1"/>
</dbReference>
<sequence>MQSAVSSDNNNPSVQDILINWSLKSKNFVVTGGSLGIGYETVRSLLANGASGVVICSRRECTDTVNKLQDEFPNSSVHAVACDVSTEDGRSKLVSEVKKQFGTKLHGLVNNVGVNVRKTVMEQTTEEYHNILRTNIDSAYFLSKSLKEMLANAAAETGSSSTIVNVASAAGVVSSGTGAVYGMSKAAMIQLTKNLACEWAKLNIRVNAVAPWMTMTPLLEDAVKSNPSQLDKVKEWTPMHRLGTPEEVAGPITFLCMPSSGYMTGQCLSIDGGLTAQGFDGPCVTPQD</sequence>
<accession>A0A7S1ZJ25</accession>